<name>A0AAJ0U7R8_9GAMM</name>
<proteinExistence type="predicted"/>
<accession>A0AAJ0U7R8</accession>
<dbReference type="PANTHER" id="PTHR12526">
    <property type="entry name" value="GLYCOSYLTRANSFERASE"/>
    <property type="match status" value="1"/>
</dbReference>
<evidence type="ECO:0000313" key="2">
    <source>
        <dbReference type="EMBL" id="MBK1706375.1"/>
    </source>
</evidence>
<keyword evidence="3" id="KW-1185">Reference proteome</keyword>
<protein>
    <submittedName>
        <fullName evidence="2">Glycosyl transferase family 1</fullName>
    </submittedName>
</protein>
<dbReference type="Gene3D" id="3.40.50.2000">
    <property type="entry name" value="Glycogen Phosphorylase B"/>
    <property type="match status" value="2"/>
</dbReference>
<gene>
    <name evidence="2" type="ORF">CKO40_17925</name>
</gene>
<feature type="domain" description="Glycosyltransferase subfamily 4-like N-terminal" evidence="1">
    <location>
        <begin position="24"/>
        <end position="171"/>
    </location>
</feature>
<reference evidence="2" key="2">
    <citation type="journal article" date="2020" name="Microorganisms">
        <title>Osmotic Adaptation and Compatible Solute Biosynthesis of Phototrophic Bacteria as Revealed from Genome Analyses.</title>
        <authorList>
            <person name="Imhoff J.F."/>
            <person name="Rahn T."/>
            <person name="Kunzel S."/>
            <person name="Keller A."/>
            <person name="Neulinger S.C."/>
        </authorList>
    </citation>
    <scope>NUCLEOTIDE SEQUENCE</scope>
    <source>
        <strain evidence="2">DSM 11080</strain>
    </source>
</reference>
<dbReference type="SUPFAM" id="SSF53756">
    <property type="entry name" value="UDP-Glycosyltransferase/glycogen phosphorylase"/>
    <property type="match status" value="1"/>
</dbReference>
<dbReference type="PANTHER" id="PTHR12526:SF626">
    <property type="entry name" value="GLL4300 PROTEIN"/>
    <property type="match status" value="1"/>
</dbReference>
<dbReference type="RefSeq" id="WP_200347828.1">
    <property type="nucleotide sequence ID" value="NZ_NRSJ01000040.1"/>
</dbReference>
<dbReference type="Pfam" id="PF13692">
    <property type="entry name" value="Glyco_trans_1_4"/>
    <property type="match status" value="1"/>
</dbReference>
<sequence>MKICFVGLDNYPVLARARAAGYIGGESVQQTLLARGFAELGWDVATVVKDHGQPDGEVIDGIRVLTAFRPGGGVPGLRFVHPRMTGILGALRRADADVYYQSCAGVATGYTAWHAQRTGGRFVFRVAHDTDCRPGEELIPYARDRAIYRWGLRRANLISAQSERQVADLQVHYGLESMIFPMLVQLPEPAELEQPRDIDVLWVNNLRDFKRPERMLELARRVPSVNFTMIGGPCADHEALFERVRAGAESLPNLDFLGFVPYHEVNPYYARAKLFVNTSDSEGFPNSFLQAWVRETPVISFFDPDGLIAQAGLGAVPANLDEMIACVADLLGDTGRLASLGAAARRYALGTHAPTAVAAAHAHAFEALRGDV</sequence>
<dbReference type="EMBL" id="NRSJ01000040">
    <property type="protein sequence ID" value="MBK1706375.1"/>
    <property type="molecule type" value="Genomic_DNA"/>
</dbReference>
<evidence type="ECO:0000259" key="1">
    <source>
        <dbReference type="Pfam" id="PF13579"/>
    </source>
</evidence>
<organism evidence="2 3">
    <name type="scientific">Halochromatium glycolicum</name>
    <dbReference type="NCBI Taxonomy" id="85075"/>
    <lineage>
        <taxon>Bacteria</taxon>
        <taxon>Pseudomonadati</taxon>
        <taxon>Pseudomonadota</taxon>
        <taxon>Gammaproteobacteria</taxon>
        <taxon>Chromatiales</taxon>
        <taxon>Chromatiaceae</taxon>
        <taxon>Halochromatium</taxon>
    </lineage>
</organism>
<dbReference type="AlphaFoldDB" id="A0AAJ0U7R8"/>
<reference evidence="2" key="1">
    <citation type="submission" date="2017-08" db="EMBL/GenBank/DDBJ databases">
        <authorList>
            <person name="Imhoff J.F."/>
            <person name="Rahn T."/>
            <person name="Kuenzel S."/>
            <person name="Neulinger S.C."/>
        </authorList>
    </citation>
    <scope>NUCLEOTIDE SEQUENCE</scope>
    <source>
        <strain evidence="2">DSM 11080</strain>
    </source>
</reference>
<dbReference type="InterPro" id="IPR028098">
    <property type="entry name" value="Glyco_trans_4-like_N"/>
</dbReference>
<comment type="caution">
    <text evidence="2">The sequence shown here is derived from an EMBL/GenBank/DDBJ whole genome shotgun (WGS) entry which is preliminary data.</text>
</comment>
<evidence type="ECO:0000313" key="3">
    <source>
        <dbReference type="Proteomes" id="UP001296776"/>
    </source>
</evidence>
<dbReference type="GO" id="GO:0016757">
    <property type="term" value="F:glycosyltransferase activity"/>
    <property type="evidence" value="ECO:0007669"/>
    <property type="project" value="UniProtKB-ARBA"/>
</dbReference>
<dbReference type="CDD" id="cd03801">
    <property type="entry name" value="GT4_PimA-like"/>
    <property type="match status" value="1"/>
</dbReference>
<dbReference type="Pfam" id="PF13579">
    <property type="entry name" value="Glyco_trans_4_4"/>
    <property type="match status" value="1"/>
</dbReference>
<keyword evidence="2" id="KW-0808">Transferase</keyword>
<dbReference type="Proteomes" id="UP001296776">
    <property type="component" value="Unassembled WGS sequence"/>
</dbReference>